<sequence length="178" mass="20261">MKYRLIVLLLLSFHFVSGQERTSTEKGLTAKFSQNKVSDRLFGVGAFSHFQNNFEIVQQNFLKLEAFVGLLERYDFMSANRSLHYSYGARLDMQVAPKSLFYISAQYISAPFDQVEMQSTTPMDPFFPTSEFGFGLDFQINNNINLDIGNKTLLPGDNNAIFNPTPLNMTRAKLKIGF</sequence>
<reference evidence="3" key="2">
    <citation type="journal article" date="2019" name="Int. J. Syst. Evol. Microbiol.">
        <title>The Global Catalogue of Microorganisms (GCM) 10K type strain sequencing project: providing services to taxonomists for standard genome sequencing and annotation.</title>
        <authorList>
            <consortium name="The Broad Institute Genomics Platform"/>
            <consortium name="The Broad Institute Genome Sequencing Center for Infectious Disease"/>
            <person name="Wu L."/>
            <person name="Ma J."/>
        </authorList>
    </citation>
    <scope>NUCLEOTIDE SEQUENCE [LARGE SCALE GENOMIC DNA]</scope>
    <source>
        <strain evidence="3">CECT 9128</strain>
    </source>
</reference>
<reference evidence="2" key="3">
    <citation type="submission" date="2024-09" db="EMBL/GenBank/DDBJ databases">
        <authorList>
            <person name="Sun Q."/>
            <person name="Mori K."/>
        </authorList>
    </citation>
    <scope>NUCLEOTIDE SEQUENCE</scope>
    <source>
        <strain evidence="2">CECT 9128</strain>
    </source>
</reference>
<keyword evidence="3" id="KW-1185">Reference proteome</keyword>
<gene>
    <name evidence="1" type="ORF">ACFOS1_11640</name>
    <name evidence="2" type="ORF">ACFOS1_15325</name>
</gene>
<protein>
    <recommendedName>
        <fullName evidence="4">Outer membrane protein beta-barrel domain-containing protein</fullName>
    </recommendedName>
</protein>
<evidence type="ECO:0000313" key="3">
    <source>
        <dbReference type="Proteomes" id="UP001595793"/>
    </source>
</evidence>
<evidence type="ECO:0000313" key="2">
    <source>
        <dbReference type="EMBL" id="MFC4028790.1"/>
    </source>
</evidence>
<proteinExistence type="predicted"/>
<reference evidence="2" key="1">
    <citation type="journal article" date="2014" name="Int. J. Syst. Evol. Microbiol.">
        <title>Complete genome of a new Firmicutes species belonging to the dominant human colonic microbiota ('Ruminococcus bicirculans') reveals two chromosomes and a selective capacity to utilize plant glucans.</title>
        <authorList>
            <consortium name="NISC Comparative Sequencing Program"/>
            <person name="Wegmann U."/>
            <person name="Louis P."/>
            <person name="Goesmann A."/>
            <person name="Henrissat B."/>
            <person name="Duncan S.H."/>
            <person name="Flint H.J."/>
        </authorList>
    </citation>
    <scope>NUCLEOTIDE SEQUENCE</scope>
    <source>
        <strain evidence="2">CECT 9128</strain>
    </source>
</reference>
<dbReference type="EMBL" id="JBHSAS010000006">
    <property type="protein sequence ID" value="MFC4028061.1"/>
    <property type="molecule type" value="Genomic_DNA"/>
</dbReference>
<evidence type="ECO:0000313" key="1">
    <source>
        <dbReference type="EMBL" id="MFC4028061.1"/>
    </source>
</evidence>
<dbReference type="Proteomes" id="UP001595793">
    <property type="component" value="Unassembled WGS sequence"/>
</dbReference>
<dbReference type="EMBL" id="JBHSAS010000011">
    <property type="protein sequence ID" value="MFC4028790.1"/>
    <property type="molecule type" value="Genomic_DNA"/>
</dbReference>
<dbReference type="RefSeq" id="WP_290231353.1">
    <property type="nucleotide sequence ID" value="NZ_JAUFPZ010000002.1"/>
</dbReference>
<comment type="caution">
    <text evidence="2">The sequence shown here is derived from an EMBL/GenBank/DDBJ whole genome shotgun (WGS) entry which is preliminary data.</text>
</comment>
<name>A0ABV8H9J2_9FLAO</name>
<evidence type="ECO:0008006" key="4">
    <source>
        <dbReference type="Google" id="ProtNLM"/>
    </source>
</evidence>
<accession>A0ABV8H9J2</accession>
<organism evidence="2 3">
    <name type="scientific">Zunongwangia endophytica</name>
    <dbReference type="NCBI Taxonomy" id="1808945"/>
    <lineage>
        <taxon>Bacteria</taxon>
        <taxon>Pseudomonadati</taxon>
        <taxon>Bacteroidota</taxon>
        <taxon>Flavobacteriia</taxon>
        <taxon>Flavobacteriales</taxon>
        <taxon>Flavobacteriaceae</taxon>
        <taxon>Zunongwangia</taxon>
    </lineage>
</organism>